<evidence type="ECO:0000313" key="2">
    <source>
        <dbReference type="Proteomes" id="UP000183567"/>
    </source>
</evidence>
<dbReference type="EMBL" id="LVVM01003194">
    <property type="protein sequence ID" value="OJA15322.1"/>
    <property type="molecule type" value="Genomic_DNA"/>
</dbReference>
<protein>
    <submittedName>
        <fullName evidence="1">Uncharacterized protein</fullName>
    </submittedName>
</protein>
<sequence length="82" mass="9058">MIKTPKSLNTYTGNVTWTANAFSVNNWDSQTASFAKSARSKGNNVLKDITSTAWKLLKKPKSGLEDCLSDDLSDDLDERAFV</sequence>
<organism evidence="1 2">
    <name type="scientific">Rhizopogon vesiculosus</name>
    <dbReference type="NCBI Taxonomy" id="180088"/>
    <lineage>
        <taxon>Eukaryota</taxon>
        <taxon>Fungi</taxon>
        <taxon>Dikarya</taxon>
        <taxon>Basidiomycota</taxon>
        <taxon>Agaricomycotina</taxon>
        <taxon>Agaricomycetes</taxon>
        <taxon>Agaricomycetidae</taxon>
        <taxon>Boletales</taxon>
        <taxon>Suillineae</taxon>
        <taxon>Rhizopogonaceae</taxon>
        <taxon>Rhizopogon</taxon>
    </lineage>
</organism>
<gene>
    <name evidence="1" type="ORF">AZE42_10864</name>
</gene>
<name>A0A1J8R0Q4_9AGAM</name>
<keyword evidence="2" id="KW-1185">Reference proteome</keyword>
<accession>A0A1J8R0Q4</accession>
<reference evidence="1 2" key="1">
    <citation type="submission" date="2016-03" db="EMBL/GenBank/DDBJ databases">
        <title>Comparative genomics of the ectomycorrhizal sister species Rhizopogon vinicolor and Rhizopogon vesiculosus (Basidiomycota: Boletales) reveals a divergence of the mating type B locus.</title>
        <authorList>
            <person name="Mujic A.B."/>
            <person name="Kuo A."/>
            <person name="Tritt A."/>
            <person name="Lipzen A."/>
            <person name="Chen C."/>
            <person name="Johnson J."/>
            <person name="Sharma A."/>
            <person name="Barry K."/>
            <person name="Grigoriev I.V."/>
            <person name="Spatafora J.W."/>
        </authorList>
    </citation>
    <scope>NUCLEOTIDE SEQUENCE [LARGE SCALE GENOMIC DNA]</scope>
    <source>
        <strain evidence="1 2">AM-OR11-056</strain>
    </source>
</reference>
<dbReference type="AlphaFoldDB" id="A0A1J8R0Q4"/>
<proteinExistence type="predicted"/>
<dbReference type="Proteomes" id="UP000183567">
    <property type="component" value="Unassembled WGS sequence"/>
</dbReference>
<dbReference type="OrthoDB" id="2677435at2759"/>
<evidence type="ECO:0000313" key="1">
    <source>
        <dbReference type="EMBL" id="OJA15322.1"/>
    </source>
</evidence>
<comment type="caution">
    <text evidence="1">The sequence shown here is derived from an EMBL/GenBank/DDBJ whole genome shotgun (WGS) entry which is preliminary data.</text>
</comment>